<dbReference type="Proteomes" id="UP000799754">
    <property type="component" value="Unassembled WGS sequence"/>
</dbReference>
<protein>
    <submittedName>
        <fullName evidence="1">Uncharacterized protein</fullName>
    </submittedName>
</protein>
<keyword evidence="2" id="KW-1185">Reference proteome</keyword>
<sequence length="364" mass="41279">MQYAEQPTPPFNSPYQTHAPRSDSLLEPPYLSPNRHESTSKYPQGLGLYNYHHQVPTTLPPSPSPSDSWSGHVSTDASPLMAHAIADPYASGAFEHPIIQSPQPWNGAQLSPRSSVSSVIMVPVYSHSGSDNAYHEMSQGRGAISLEGHGWTHDARYVHNEPTLPLSRHHPLTVAPERLNSTILPYENAYGSTQVAKLESTPAPGYENLAYVRASSERSTRTRTEYPQASVHQASVYRQRRRGRRQTGLSTAAFRCYRCDKGFARQYNYKQHLETHKENREKPHVCPYEDCPKAFVRKTDLNRHNTSVHLRYKDFQCHRCTAKFARKDTRTRHEEDGCSNRGQVSSSETMDAEYRHHAHYASKL</sequence>
<organism evidence="1 2">
    <name type="scientific">Macroventuria anomochaeta</name>
    <dbReference type="NCBI Taxonomy" id="301207"/>
    <lineage>
        <taxon>Eukaryota</taxon>
        <taxon>Fungi</taxon>
        <taxon>Dikarya</taxon>
        <taxon>Ascomycota</taxon>
        <taxon>Pezizomycotina</taxon>
        <taxon>Dothideomycetes</taxon>
        <taxon>Pleosporomycetidae</taxon>
        <taxon>Pleosporales</taxon>
        <taxon>Pleosporineae</taxon>
        <taxon>Didymellaceae</taxon>
        <taxon>Macroventuria</taxon>
    </lineage>
</organism>
<accession>A0ACB6SA70</accession>
<name>A0ACB6SA70_9PLEO</name>
<evidence type="ECO:0000313" key="2">
    <source>
        <dbReference type="Proteomes" id="UP000799754"/>
    </source>
</evidence>
<evidence type="ECO:0000313" key="1">
    <source>
        <dbReference type="EMBL" id="KAF2631185.1"/>
    </source>
</evidence>
<reference evidence="1" key="1">
    <citation type="journal article" date="2020" name="Stud. Mycol.">
        <title>101 Dothideomycetes genomes: a test case for predicting lifestyles and emergence of pathogens.</title>
        <authorList>
            <person name="Haridas S."/>
            <person name="Albert R."/>
            <person name="Binder M."/>
            <person name="Bloem J."/>
            <person name="Labutti K."/>
            <person name="Salamov A."/>
            <person name="Andreopoulos B."/>
            <person name="Baker S."/>
            <person name="Barry K."/>
            <person name="Bills G."/>
            <person name="Bluhm B."/>
            <person name="Cannon C."/>
            <person name="Castanera R."/>
            <person name="Culley D."/>
            <person name="Daum C."/>
            <person name="Ezra D."/>
            <person name="Gonzalez J."/>
            <person name="Henrissat B."/>
            <person name="Kuo A."/>
            <person name="Liang C."/>
            <person name="Lipzen A."/>
            <person name="Lutzoni F."/>
            <person name="Magnuson J."/>
            <person name="Mondo S."/>
            <person name="Nolan M."/>
            <person name="Ohm R."/>
            <person name="Pangilinan J."/>
            <person name="Park H.-J."/>
            <person name="Ramirez L."/>
            <person name="Alfaro M."/>
            <person name="Sun H."/>
            <person name="Tritt A."/>
            <person name="Yoshinaga Y."/>
            <person name="Zwiers L.-H."/>
            <person name="Turgeon B."/>
            <person name="Goodwin S."/>
            <person name="Spatafora J."/>
            <person name="Crous P."/>
            <person name="Grigoriev I."/>
        </authorList>
    </citation>
    <scope>NUCLEOTIDE SEQUENCE</scope>
    <source>
        <strain evidence="1">CBS 525.71</strain>
    </source>
</reference>
<proteinExistence type="predicted"/>
<comment type="caution">
    <text evidence="1">The sequence shown here is derived from an EMBL/GenBank/DDBJ whole genome shotgun (WGS) entry which is preliminary data.</text>
</comment>
<gene>
    <name evidence="1" type="ORF">BU25DRAFT_437713</name>
</gene>
<dbReference type="EMBL" id="MU006705">
    <property type="protein sequence ID" value="KAF2631185.1"/>
    <property type="molecule type" value="Genomic_DNA"/>
</dbReference>